<dbReference type="EMBL" id="FJOG01000039">
    <property type="protein sequence ID" value="CZR66703.1"/>
    <property type="molecule type" value="Genomic_DNA"/>
</dbReference>
<name>A0A1L7XNU6_9HELO</name>
<dbReference type="OrthoDB" id="10521583at2759"/>
<dbReference type="Proteomes" id="UP000184330">
    <property type="component" value="Unassembled WGS sequence"/>
</dbReference>
<protein>
    <submittedName>
        <fullName evidence="1">Uncharacterized protein</fullName>
    </submittedName>
</protein>
<dbReference type="AlphaFoldDB" id="A0A1L7XNU6"/>
<proteinExistence type="predicted"/>
<accession>A0A1L7XNU6</accession>
<gene>
    <name evidence="1" type="ORF">PAC_16604</name>
</gene>
<sequence>MSSDLQIESSSSPRIVVFSLPSPTKDIHHIPPSALEVTPPTVSKPVPLPHQITWTPCPPRINTLAEDLIYLPDATRETLLPFLETLLRTKPNLGFAPGEGDGKVAIPWECLMQLWMNPGQPDVAALLAALYRLGIKEIVLVVGKQDVQNVVKQEQEVGEFAFLRPGSNTGEICRTSGGPSFDFNWNIFMAMFDLWPGPELTWDEIEEKIEKCIKKTPEELLKRLKGMTRGYYKDQALVSLSSKGTLRGIGGSGWQSIRVRFMELKKA</sequence>
<evidence type="ECO:0000313" key="1">
    <source>
        <dbReference type="EMBL" id="CZR66703.1"/>
    </source>
</evidence>
<reference evidence="1 2" key="1">
    <citation type="submission" date="2016-03" db="EMBL/GenBank/DDBJ databases">
        <authorList>
            <person name="Ploux O."/>
        </authorList>
    </citation>
    <scope>NUCLEOTIDE SEQUENCE [LARGE SCALE GENOMIC DNA]</scope>
    <source>
        <strain evidence="1 2">UAMH 11012</strain>
    </source>
</reference>
<keyword evidence="2" id="KW-1185">Reference proteome</keyword>
<evidence type="ECO:0000313" key="2">
    <source>
        <dbReference type="Proteomes" id="UP000184330"/>
    </source>
</evidence>
<organism evidence="1 2">
    <name type="scientific">Phialocephala subalpina</name>
    <dbReference type="NCBI Taxonomy" id="576137"/>
    <lineage>
        <taxon>Eukaryota</taxon>
        <taxon>Fungi</taxon>
        <taxon>Dikarya</taxon>
        <taxon>Ascomycota</taxon>
        <taxon>Pezizomycotina</taxon>
        <taxon>Leotiomycetes</taxon>
        <taxon>Helotiales</taxon>
        <taxon>Mollisiaceae</taxon>
        <taxon>Phialocephala</taxon>
        <taxon>Phialocephala fortinii species complex</taxon>
    </lineage>
</organism>